<proteinExistence type="predicted"/>
<dbReference type="Proteomes" id="UP000554482">
    <property type="component" value="Unassembled WGS sequence"/>
</dbReference>
<comment type="caution">
    <text evidence="1">The sequence shown here is derived from an EMBL/GenBank/DDBJ whole genome shotgun (WGS) entry which is preliminary data.</text>
</comment>
<organism evidence="1 2">
    <name type="scientific">Thalictrum thalictroides</name>
    <name type="common">Rue-anemone</name>
    <name type="synonym">Anemone thalictroides</name>
    <dbReference type="NCBI Taxonomy" id="46969"/>
    <lineage>
        <taxon>Eukaryota</taxon>
        <taxon>Viridiplantae</taxon>
        <taxon>Streptophyta</taxon>
        <taxon>Embryophyta</taxon>
        <taxon>Tracheophyta</taxon>
        <taxon>Spermatophyta</taxon>
        <taxon>Magnoliopsida</taxon>
        <taxon>Ranunculales</taxon>
        <taxon>Ranunculaceae</taxon>
        <taxon>Thalictroideae</taxon>
        <taxon>Thalictrum</taxon>
    </lineage>
</organism>
<reference evidence="1 2" key="1">
    <citation type="submission" date="2020-06" db="EMBL/GenBank/DDBJ databases">
        <title>Transcriptomic and genomic resources for Thalictrum thalictroides and T. hernandezii: Facilitating candidate gene discovery in an emerging model plant lineage.</title>
        <authorList>
            <person name="Arias T."/>
            <person name="Riano-Pachon D.M."/>
            <person name="Di Stilio V.S."/>
        </authorList>
    </citation>
    <scope>NUCLEOTIDE SEQUENCE [LARGE SCALE GENOMIC DNA]</scope>
    <source>
        <strain evidence="2">cv. WT478/WT964</strain>
        <tissue evidence="1">Leaves</tissue>
    </source>
</reference>
<keyword evidence="2" id="KW-1185">Reference proteome</keyword>
<dbReference type="OrthoDB" id="1743609at2759"/>
<evidence type="ECO:0000313" key="2">
    <source>
        <dbReference type="Proteomes" id="UP000554482"/>
    </source>
</evidence>
<name>A0A7J6WVF6_THATH</name>
<sequence>MDVFSDFKEGIICKVGTGERIQFWDDVWQGNQAFRQRFPAMYIVSNSKNATVRDMQQHQVQDNGWNLNLRRALFEREQGQFQDLQNALQGVNLQEENDSWRWTETSNGQFT</sequence>
<dbReference type="AlphaFoldDB" id="A0A7J6WVF6"/>
<gene>
    <name evidence="1" type="ORF">FRX31_009021</name>
</gene>
<feature type="non-terminal residue" evidence="1">
    <location>
        <position position="111"/>
    </location>
</feature>
<dbReference type="EMBL" id="JABWDY010009495">
    <property type="protein sequence ID" value="KAF5201391.1"/>
    <property type="molecule type" value="Genomic_DNA"/>
</dbReference>
<accession>A0A7J6WVF6</accession>
<protein>
    <submittedName>
        <fullName evidence="1">Uncharacterized protein</fullName>
    </submittedName>
</protein>
<evidence type="ECO:0000313" key="1">
    <source>
        <dbReference type="EMBL" id="KAF5201391.1"/>
    </source>
</evidence>
<dbReference type="PANTHER" id="PTHR36617">
    <property type="entry name" value="PROTEIN, PUTATIVE-RELATED"/>
    <property type="match status" value="1"/>
</dbReference>
<dbReference type="PANTHER" id="PTHR36617:SF15">
    <property type="entry name" value="REVERSE TRANSCRIPTASE ZINC-BINDING DOMAIN-CONTAINING PROTEIN"/>
    <property type="match status" value="1"/>
</dbReference>